<organism evidence="1 2">
    <name type="scientific">Caerostris extrusa</name>
    <name type="common">Bark spider</name>
    <name type="synonym">Caerostris bankana</name>
    <dbReference type="NCBI Taxonomy" id="172846"/>
    <lineage>
        <taxon>Eukaryota</taxon>
        <taxon>Metazoa</taxon>
        <taxon>Ecdysozoa</taxon>
        <taxon>Arthropoda</taxon>
        <taxon>Chelicerata</taxon>
        <taxon>Arachnida</taxon>
        <taxon>Araneae</taxon>
        <taxon>Araneomorphae</taxon>
        <taxon>Entelegynae</taxon>
        <taxon>Araneoidea</taxon>
        <taxon>Araneidae</taxon>
        <taxon>Caerostris</taxon>
    </lineage>
</organism>
<dbReference type="AlphaFoldDB" id="A0AAV4S3D6"/>
<protein>
    <submittedName>
        <fullName evidence="1">Uncharacterized protein</fullName>
    </submittedName>
</protein>
<evidence type="ECO:0000313" key="2">
    <source>
        <dbReference type="Proteomes" id="UP001054945"/>
    </source>
</evidence>
<reference evidence="1 2" key="1">
    <citation type="submission" date="2021-06" db="EMBL/GenBank/DDBJ databases">
        <title>Caerostris extrusa draft genome.</title>
        <authorList>
            <person name="Kono N."/>
            <person name="Arakawa K."/>
        </authorList>
    </citation>
    <scope>NUCLEOTIDE SEQUENCE [LARGE SCALE GENOMIC DNA]</scope>
</reference>
<accession>A0AAV4S3D6</accession>
<dbReference type="Proteomes" id="UP001054945">
    <property type="component" value="Unassembled WGS sequence"/>
</dbReference>
<gene>
    <name evidence="1" type="ORF">CEXT_486961</name>
</gene>
<name>A0AAV4S3D6_CAEEX</name>
<evidence type="ECO:0000313" key="1">
    <source>
        <dbReference type="EMBL" id="GIY28117.1"/>
    </source>
</evidence>
<keyword evidence="2" id="KW-1185">Reference proteome</keyword>
<dbReference type="EMBL" id="BPLR01008906">
    <property type="protein sequence ID" value="GIY28117.1"/>
    <property type="molecule type" value="Genomic_DNA"/>
</dbReference>
<comment type="caution">
    <text evidence="1">The sequence shown here is derived from an EMBL/GenBank/DDBJ whole genome shotgun (WGS) entry which is preliminary data.</text>
</comment>
<proteinExistence type="predicted"/>
<sequence length="83" mass="9309">MHIAETDGSDTSTAFATKDTYLSCQGFVEVDPTMESPKMTSLGWIDARLNLNTGFSWNTQVTQNLLSSAKHLRLKCIRKENVR</sequence>